<dbReference type="InterPro" id="IPR036046">
    <property type="entry name" value="Acylphosphatase-like_dom_sf"/>
</dbReference>
<organism evidence="2 3">
    <name type="scientific">Amaricoccus solimangrovi</name>
    <dbReference type="NCBI Taxonomy" id="2589815"/>
    <lineage>
        <taxon>Bacteria</taxon>
        <taxon>Pseudomonadati</taxon>
        <taxon>Pseudomonadota</taxon>
        <taxon>Alphaproteobacteria</taxon>
        <taxon>Rhodobacterales</taxon>
        <taxon>Paracoccaceae</taxon>
        <taxon>Amaricoccus</taxon>
    </lineage>
</organism>
<comment type="caution">
    <text evidence="2">The sequence shown here is derived from an EMBL/GenBank/DDBJ whole genome shotgun (WGS) entry which is preliminary data.</text>
</comment>
<proteinExistence type="predicted"/>
<protein>
    <submittedName>
        <fullName evidence="2">BLUF domain-containing protein</fullName>
    </submittedName>
</protein>
<dbReference type="GO" id="GO:0071949">
    <property type="term" value="F:FAD binding"/>
    <property type="evidence" value="ECO:0007669"/>
    <property type="project" value="InterPro"/>
</dbReference>
<reference evidence="2 3" key="1">
    <citation type="submission" date="2019-06" db="EMBL/GenBank/DDBJ databases">
        <title>A novel bacterium of genus Amaricoccus, isolated from marine sediment.</title>
        <authorList>
            <person name="Huang H."/>
            <person name="Mo K."/>
            <person name="Hu Y."/>
        </authorList>
    </citation>
    <scope>NUCLEOTIDE SEQUENCE [LARGE SCALE GENOMIC DNA]</scope>
    <source>
        <strain evidence="2 3">HB172011</strain>
    </source>
</reference>
<accession>A0A501WKW5</accession>
<dbReference type="Proteomes" id="UP000319255">
    <property type="component" value="Unassembled WGS sequence"/>
</dbReference>
<dbReference type="AlphaFoldDB" id="A0A501WKW5"/>
<gene>
    <name evidence="2" type="ORF">FJM51_11475</name>
</gene>
<feature type="domain" description="BLUF" evidence="1">
    <location>
        <begin position="12"/>
        <end position="103"/>
    </location>
</feature>
<dbReference type="RefSeq" id="WP_140454290.1">
    <property type="nucleotide sequence ID" value="NZ_VFRP01000010.1"/>
</dbReference>
<dbReference type="SMART" id="SM01034">
    <property type="entry name" value="BLUF"/>
    <property type="match status" value="1"/>
</dbReference>
<dbReference type="GO" id="GO:0009882">
    <property type="term" value="F:blue light photoreceptor activity"/>
    <property type="evidence" value="ECO:0007669"/>
    <property type="project" value="InterPro"/>
</dbReference>
<dbReference type="OrthoDB" id="196105at2"/>
<dbReference type="InterPro" id="IPR007024">
    <property type="entry name" value="BLUF_domain"/>
</dbReference>
<dbReference type="EMBL" id="VFRP01000010">
    <property type="protein sequence ID" value="TPE50413.1"/>
    <property type="molecule type" value="Genomic_DNA"/>
</dbReference>
<evidence type="ECO:0000313" key="3">
    <source>
        <dbReference type="Proteomes" id="UP000319255"/>
    </source>
</evidence>
<evidence type="ECO:0000313" key="2">
    <source>
        <dbReference type="EMBL" id="TPE50413.1"/>
    </source>
</evidence>
<sequence length="132" mass="14452">MAARNPRATRPVLRLTYVSRASRPLDPEELAAIGRAGERRNAPLELTGMLMHRGGRFFAVLEGPEPAVLGRMEVIITDPRHRDLRILSEQRVPTRRFENWTFAALPAAGGTEAESALLAMLAGGLPLGMPDD</sequence>
<evidence type="ECO:0000259" key="1">
    <source>
        <dbReference type="PROSITE" id="PS50925"/>
    </source>
</evidence>
<name>A0A501WKW5_9RHOB</name>
<dbReference type="Pfam" id="PF04940">
    <property type="entry name" value="BLUF"/>
    <property type="match status" value="1"/>
</dbReference>
<dbReference type="PROSITE" id="PS50925">
    <property type="entry name" value="BLUF"/>
    <property type="match status" value="1"/>
</dbReference>
<dbReference type="Gene3D" id="3.30.70.100">
    <property type="match status" value="1"/>
</dbReference>
<dbReference type="SUPFAM" id="SSF54975">
    <property type="entry name" value="Acylphosphatase/BLUF domain-like"/>
    <property type="match status" value="1"/>
</dbReference>
<keyword evidence="3" id="KW-1185">Reference proteome</keyword>